<dbReference type="SUPFAM" id="SSF52540">
    <property type="entry name" value="P-loop containing nucleoside triphosphate hydrolases"/>
    <property type="match status" value="1"/>
</dbReference>
<comment type="similarity">
    <text evidence="2">Belongs to the galactose-3-O-sulfotransferase family.</text>
</comment>
<evidence type="ECO:0000313" key="11">
    <source>
        <dbReference type="Proteomes" id="UP000319801"/>
    </source>
</evidence>
<keyword evidence="8" id="KW-0472">Membrane</keyword>
<keyword evidence="4" id="KW-0812">Transmembrane</keyword>
<dbReference type="InterPro" id="IPR009729">
    <property type="entry name" value="Gal-3-0_sulfotransfrase"/>
</dbReference>
<dbReference type="Proteomes" id="UP000319801">
    <property type="component" value="Unassembled WGS sequence"/>
</dbReference>
<dbReference type="OrthoDB" id="514299at2759"/>
<evidence type="ECO:0000256" key="2">
    <source>
        <dbReference type="ARBA" id="ARBA00008124"/>
    </source>
</evidence>
<evidence type="ECO:0000256" key="9">
    <source>
        <dbReference type="ARBA" id="ARBA00023180"/>
    </source>
</evidence>
<dbReference type="Gene3D" id="3.40.50.300">
    <property type="entry name" value="P-loop containing nucleotide triphosphate hydrolases"/>
    <property type="match status" value="1"/>
</dbReference>
<protein>
    <submittedName>
        <fullName evidence="10">Galactose-3-O-sulfotransferase 2</fullName>
    </submittedName>
</protein>
<evidence type="ECO:0000256" key="5">
    <source>
        <dbReference type="ARBA" id="ARBA00022968"/>
    </source>
</evidence>
<evidence type="ECO:0000256" key="6">
    <source>
        <dbReference type="ARBA" id="ARBA00022989"/>
    </source>
</evidence>
<dbReference type="EMBL" id="VCAZ01000018">
    <property type="protein sequence ID" value="TSK67185.1"/>
    <property type="molecule type" value="Genomic_DNA"/>
</dbReference>
<organism evidence="10 11">
    <name type="scientific">Bagarius yarrelli</name>
    <name type="common">Goonch</name>
    <name type="synonym">Bagrus yarrelli</name>
    <dbReference type="NCBI Taxonomy" id="175774"/>
    <lineage>
        <taxon>Eukaryota</taxon>
        <taxon>Metazoa</taxon>
        <taxon>Chordata</taxon>
        <taxon>Craniata</taxon>
        <taxon>Vertebrata</taxon>
        <taxon>Euteleostomi</taxon>
        <taxon>Actinopterygii</taxon>
        <taxon>Neopterygii</taxon>
        <taxon>Teleostei</taxon>
        <taxon>Ostariophysi</taxon>
        <taxon>Siluriformes</taxon>
        <taxon>Sisoridae</taxon>
        <taxon>Sisorinae</taxon>
        <taxon>Bagarius</taxon>
    </lineage>
</organism>
<sequence>MIPQLKRALVENHASYRGSITPWSACVRTVFCSHLRLIWHVFMVLTVLCVARQLLSVVRQSRNNKTRLSDKQLINPHQVVLQDVQSIREKFNANQAALHPFQWSDKKDKGLNKVPELARRLTSTANRILNPKLANKVDTSHDLKDELVVDGEIPKKTRLQEELPELQDPAHTQSTPQTSIFSASLQNGICQPKNHIVFLKTHKTASSTILNILYRYGDTRDLMFALPANMHSQLYYPNFFTAHFVEGVRTRRVTKFHIMCNHMRFRGSQVRKIMPVDTFYFSIVRNPVSMMESLFTYYKVIPAFRNFKTLQDFLLDNGRSYNASVPDSHYAQNILTFDFGFNNSAPGNDAELEERAVAIISAVESELHLVLISEYFDESVVLLRHALCWTLEDVMSFRLNSRSDKSRKPLSAEMIEQVKKWNALDWRLYQHFNTSFWRRIDTTLGRAKLQKEVELLRAKREELEKTCLLGGKAVDPGQVHDSSVKPFQYGQAVIQGYNLRQELDNDTHQLCRRLITPELQYTMALYKKQFPDLAAKMATVKKGPVSTKKVVNDVKNSTIHRA</sequence>
<comment type="subcellular location">
    <subcellularLocation>
        <location evidence="1">Golgi apparatus membrane</location>
        <topology evidence="1">Single-pass type II membrane protein</topology>
    </subcellularLocation>
</comment>
<comment type="caution">
    <text evidence="10">The sequence shown here is derived from an EMBL/GenBank/DDBJ whole genome shotgun (WGS) entry which is preliminary data.</text>
</comment>
<evidence type="ECO:0000256" key="7">
    <source>
        <dbReference type="ARBA" id="ARBA00023034"/>
    </source>
</evidence>
<evidence type="ECO:0000256" key="3">
    <source>
        <dbReference type="ARBA" id="ARBA00022679"/>
    </source>
</evidence>
<reference evidence="10 11" key="1">
    <citation type="journal article" date="2019" name="Genome Biol. Evol.">
        <title>Whole-Genome Sequencing of the Giant Devil Catfish, Bagarius yarrelli.</title>
        <authorList>
            <person name="Jiang W."/>
            <person name="Lv Y."/>
            <person name="Cheng L."/>
            <person name="Yang K."/>
            <person name="Chao B."/>
            <person name="Wang X."/>
            <person name="Li Y."/>
            <person name="Pan X."/>
            <person name="You X."/>
            <person name="Zhang Y."/>
            <person name="Yang J."/>
            <person name="Li J."/>
            <person name="Zhang X."/>
            <person name="Liu S."/>
            <person name="Sun C."/>
            <person name="Yang J."/>
            <person name="Shi Q."/>
        </authorList>
    </citation>
    <scope>NUCLEOTIDE SEQUENCE [LARGE SCALE GENOMIC DNA]</scope>
    <source>
        <strain evidence="10">JWS20170419001</strain>
        <tissue evidence="10">Muscle</tissue>
    </source>
</reference>
<keyword evidence="11" id="KW-1185">Reference proteome</keyword>
<keyword evidence="9" id="KW-0325">Glycoprotein</keyword>
<name>A0A556TTX0_BAGYA</name>
<dbReference type="GO" id="GO:0000139">
    <property type="term" value="C:Golgi membrane"/>
    <property type="evidence" value="ECO:0007669"/>
    <property type="project" value="UniProtKB-SubCell"/>
</dbReference>
<accession>A0A556TTX0</accession>
<dbReference type="GO" id="GO:0009247">
    <property type="term" value="P:glycolipid biosynthetic process"/>
    <property type="evidence" value="ECO:0007669"/>
    <property type="project" value="InterPro"/>
</dbReference>
<dbReference type="InterPro" id="IPR027417">
    <property type="entry name" value="P-loop_NTPase"/>
</dbReference>
<dbReference type="AlphaFoldDB" id="A0A556TTX0"/>
<keyword evidence="6" id="KW-1133">Transmembrane helix</keyword>
<dbReference type="Pfam" id="PF06990">
    <property type="entry name" value="Gal-3-0_sulfotr"/>
    <property type="match status" value="1"/>
</dbReference>
<evidence type="ECO:0000256" key="8">
    <source>
        <dbReference type="ARBA" id="ARBA00023136"/>
    </source>
</evidence>
<gene>
    <name evidence="10" type="ORF">Baya_5162</name>
</gene>
<dbReference type="GO" id="GO:0001733">
    <property type="term" value="F:galactosylceramide sulfotransferase activity"/>
    <property type="evidence" value="ECO:0007669"/>
    <property type="project" value="InterPro"/>
</dbReference>
<evidence type="ECO:0000256" key="1">
    <source>
        <dbReference type="ARBA" id="ARBA00004323"/>
    </source>
</evidence>
<keyword evidence="3 10" id="KW-0808">Transferase</keyword>
<evidence type="ECO:0000313" key="10">
    <source>
        <dbReference type="EMBL" id="TSK67185.1"/>
    </source>
</evidence>
<proteinExistence type="inferred from homology"/>
<evidence type="ECO:0000256" key="4">
    <source>
        <dbReference type="ARBA" id="ARBA00022692"/>
    </source>
</evidence>
<dbReference type="PANTHER" id="PTHR14647">
    <property type="entry name" value="GALACTOSE-3-O-SULFOTRANSFERASE"/>
    <property type="match status" value="1"/>
</dbReference>
<keyword evidence="7" id="KW-0333">Golgi apparatus</keyword>
<keyword evidence="5" id="KW-0735">Signal-anchor</keyword>
<dbReference type="PANTHER" id="PTHR14647:SF62">
    <property type="entry name" value="GALACTOSE-3-O-SULFOTRANSFERASE 2"/>
    <property type="match status" value="1"/>
</dbReference>